<dbReference type="InterPro" id="IPR036291">
    <property type="entry name" value="NAD(P)-bd_dom_sf"/>
</dbReference>
<dbReference type="PANTHER" id="PTHR10996:SF178">
    <property type="entry name" value="2-HYDROXYACID DEHYDROGENASE YGL185C-RELATED"/>
    <property type="match status" value="1"/>
</dbReference>
<dbReference type="SUPFAM" id="SSF52283">
    <property type="entry name" value="Formate/glycerate dehydrogenase catalytic domain-like"/>
    <property type="match status" value="1"/>
</dbReference>
<dbReference type="GO" id="GO:0030267">
    <property type="term" value="F:glyoxylate reductase (NADPH) activity"/>
    <property type="evidence" value="ECO:0007669"/>
    <property type="project" value="TreeGrafter"/>
</dbReference>
<dbReference type="OrthoDB" id="4324715at2"/>
<feature type="domain" description="D-isomer specific 2-hydroxyacid dehydrogenase NAD-binding" evidence="3">
    <location>
        <begin position="123"/>
        <end position="293"/>
    </location>
</feature>
<dbReference type="PANTHER" id="PTHR10996">
    <property type="entry name" value="2-HYDROXYACID DEHYDROGENASE-RELATED"/>
    <property type="match status" value="1"/>
</dbReference>
<dbReference type="Proteomes" id="UP000236754">
    <property type="component" value="Unassembled WGS sequence"/>
</dbReference>
<dbReference type="Pfam" id="PF02826">
    <property type="entry name" value="2-Hacid_dh_C"/>
    <property type="match status" value="1"/>
</dbReference>
<name>A0A1H6DU97_9ACTN</name>
<dbReference type="RefSeq" id="WP_103889602.1">
    <property type="nucleotide sequence ID" value="NZ_FNVU01000019.1"/>
</dbReference>
<keyword evidence="1" id="KW-0560">Oxidoreductase</keyword>
<evidence type="ECO:0000313" key="5">
    <source>
        <dbReference type="Proteomes" id="UP000236754"/>
    </source>
</evidence>
<evidence type="ECO:0000313" key="4">
    <source>
        <dbReference type="EMBL" id="SEG88927.1"/>
    </source>
</evidence>
<dbReference type="InterPro" id="IPR050223">
    <property type="entry name" value="D-isomer_2-hydroxyacid_DH"/>
</dbReference>
<dbReference type="GO" id="GO:0016618">
    <property type="term" value="F:hydroxypyruvate reductase [NAD(P)H] activity"/>
    <property type="evidence" value="ECO:0007669"/>
    <property type="project" value="TreeGrafter"/>
</dbReference>
<keyword evidence="2" id="KW-0520">NAD</keyword>
<reference evidence="4 5" key="1">
    <citation type="submission" date="2016-10" db="EMBL/GenBank/DDBJ databases">
        <authorList>
            <person name="de Groot N.N."/>
        </authorList>
    </citation>
    <scope>NUCLEOTIDE SEQUENCE [LARGE SCALE GENOMIC DNA]</scope>
    <source>
        <strain evidence="4 5">CGMCC 4.2023</strain>
    </source>
</reference>
<dbReference type="InterPro" id="IPR006140">
    <property type="entry name" value="D-isomer_DH_NAD-bd"/>
</dbReference>
<dbReference type="GO" id="GO:0051287">
    <property type="term" value="F:NAD binding"/>
    <property type="evidence" value="ECO:0007669"/>
    <property type="project" value="InterPro"/>
</dbReference>
<evidence type="ECO:0000256" key="1">
    <source>
        <dbReference type="ARBA" id="ARBA00023002"/>
    </source>
</evidence>
<dbReference type="AlphaFoldDB" id="A0A1H6DU97"/>
<gene>
    <name evidence="4" type="ORF">SAMN05216223_119176</name>
</gene>
<dbReference type="GO" id="GO:0005829">
    <property type="term" value="C:cytosol"/>
    <property type="evidence" value="ECO:0007669"/>
    <property type="project" value="TreeGrafter"/>
</dbReference>
<dbReference type="Gene3D" id="3.40.50.720">
    <property type="entry name" value="NAD(P)-binding Rossmann-like Domain"/>
    <property type="match status" value="2"/>
</dbReference>
<protein>
    <submittedName>
        <fullName evidence="4">Phosphoglycerate dehydrogenase</fullName>
    </submittedName>
</protein>
<dbReference type="EMBL" id="FNVU01000019">
    <property type="protein sequence ID" value="SEG88927.1"/>
    <property type="molecule type" value="Genomic_DNA"/>
</dbReference>
<dbReference type="InterPro" id="IPR029753">
    <property type="entry name" value="D-isomer_DH_CS"/>
</dbReference>
<evidence type="ECO:0000256" key="2">
    <source>
        <dbReference type="ARBA" id="ARBA00023027"/>
    </source>
</evidence>
<dbReference type="PROSITE" id="PS00670">
    <property type="entry name" value="D_2_HYDROXYACID_DH_2"/>
    <property type="match status" value="1"/>
</dbReference>
<keyword evidence="5" id="KW-1185">Reference proteome</keyword>
<evidence type="ECO:0000259" key="3">
    <source>
        <dbReference type="Pfam" id="PF02826"/>
    </source>
</evidence>
<dbReference type="CDD" id="cd12167">
    <property type="entry name" value="2-Hacid_dh_8"/>
    <property type="match status" value="1"/>
</dbReference>
<sequence length="333" mass="34973">MAERPKLVLAMRPDIVDLVLPAPVRARLDALADVHPVVVTDPAGPGAAEALAGARLLLTGWGCPVLDAETLDRAPLLAAAIHAAGSVRAHATPEVWARGIAVSSAADANAAPVVEYTMATVWLASHRALNTAAQYVAGRQPEFDTRQGADGATIGVIGASRIGRGVISRLLGAAAGFRVLLADPYVSAAEAEALGVTLVDLDDLCRRSDIVTVHAPDLPETHHLLNTERLALLRDGAAVINSARGRLIDTEALTRECGTGRIDAYLDVTEPEPLPDGHPLLLMRNVLVTPHIAGCQGTEVRRLGGYAVDEVERWAKGEPLLGAVRVEDLARIA</sequence>
<accession>A0A1H6DU97</accession>
<proteinExistence type="predicted"/>
<organism evidence="4 5">
    <name type="scientific">Actinacidiphila yanglinensis</name>
    <dbReference type="NCBI Taxonomy" id="310779"/>
    <lineage>
        <taxon>Bacteria</taxon>
        <taxon>Bacillati</taxon>
        <taxon>Actinomycetota</taxon>
        <taxon>Actinomycetes</taxon>
        <taxon>Kitasatosporales</taxon>
        <taxon>Streptomycetaceae</taxon>
        <taxon>Actinacidiphila</taxon>
    </lineage>
</organism>
<dbReference type="SUPFAM" id="SSF51735">
    <property type="entry name" value="NAD(P)-binding Rossmann-fold domains"/>
    <property type="match status" value="1"/>
</dbReference>